<dbReference type="RefSeq" id="WP_119756971.1">
    <property type="nucleotide sequence ID" value="NZ_CP032382.1"/>
</dbReference>
<organism evidence="1 2">
    <name type="scientific">Chryseolinea soli</name>
    <dbReference type="NCBI Taxonomy" id="2321403"/>
    <lineage>
        <taxon>Bacteria</taxon>
        <taxon>Pseudomonadati</taxon>
        <taxon>Bacteroidota</taxon>
        <taxon>Cytophagia</taxon>
        <taxon>Cytophagales</taxon>
        <taxon>Fulvivirgaceae</taxon>
        <taxon>Chryseolinea</taxon>
    </lineage>
</organism>
<sequence length="200" mass="22421">MGLFDKFKKDKAKTTDNGVLGPTFLDGLTEQINEPKDLQKHEWRRRLKTPSGQKKFKIKYFGQLHADYQNLIVGLNGTPALVVAVEPVSGEEILIFDGCLHGYNAMFCDHYSEQTKNRKADKLYQAHDGTDMFELTISTYNGVDFDDEFASDVDADGFIELIDGTKVEVETAKRNGFDTLQIFGIAESGKVIEIVSEELA</sequence>
<dbReference type="EMBL" id="CP032382">
    <property type="protein sequence ID" value="AYB33742.1"/>
    <property type="molecule type" value="Genomic_DNA"/>
</dbReference>
<dbReference type="Proteomes" id="UP000266183">
    <property type="component" value="Chromosome"/>
</dbReference>
<accession>A0A385SS82</accession>
<keyword evidence="2" id="KW-1185">Reference proteome</keyword>
<dbReference type="AlphaFoldDB" id="A0A385SS82"/>
<dbReference type="OrthoDB" id="7066494at2"/>
<name>A0A385SS82_9BACT</name>
<dbReference type="KEGG" id="chk:D4L85_25565"/>
<reference evidence="2" key="1">
    <citation type="submission" date="2018-09" db="EMBL/GenBank/DDBJ databases">
        <title>Chryseolinea sp. KIS68-18 isolated from soil.</title>
        <authorList>
            <person name="Weon H.-Y."/>
            <person name="Kwon S.-W."/>
            <person name="Lee S.A."/>
        </authorList>
    </citation>
    <scope>NUCLEOTIDE SEQUENCE [LARGE SCALE GENOMIC DNA]</scope>
    <source>
        <strain evidence="2">KIS68-18</strain>
    </source>
</reference>
<evidence type="ECO:0000313" key="2">
    <source>
        <dbReference type="Proteomes" id="UP000266183"/>
    </source>
</evidence>
<evidence type="ECO:0000313" key="1">
    <source>
        <dbReference type="EMBL" id="AYB33742.1"/>
    </source>
</evidence>
<protein>
    <submittedName>
        <fullName evidence="1">Uncharacterized protein</fullName>
    </submittedName>
</protein>
<gene>
    <name evidence="1" type="ORF">D4L85_25565</name>
</gene>
<proteinExistence type="predicted"/>